<evidence type="ECO:0000313" key="1">
    <source>
        <dbReference type="EMBL" id="KAK7331058.1"/>
    </source>
</evidence>
<name>A0AAN9LCZ3_CANGL</name>
<dbReference type="Proteomes" id="UP001367508">
    <property type="component" value="Unassembled WGS sequence"/>
</dbReference>
<accession>A0AAN9LCZ3</accession>
<keyword evidence="2" id="KW-1185">Reference proteome</keyword>
<proteinExistence type="predicted"/>
<protein>
    <submittedName>
        <fullName evidence="1">Uncharacterized protein</fullName>
    </submittedName>
</protein>
<comment type="caution">
    <text evidence="1">The sequence shown here is derived from an EMBL/GenBank/DDBJ whole genome shotgun (WGS) entry which is preliminary data.</text>
</comment>
<gene>
    <name evidence="1" type="ORF">VNO77_25269</name>
</gene>
<evidence type="ECO:0000313" key="2">
    <source>
        <dbReference type="Proteomes" id="UP001367508"/>
    </source>
</evidence>
<dbReference type="AlphaFoldDB" id="A0AAN9LCZ3"/>
<reference evidence="1 2" key="1">
    <citation type="submission" date="2024-01" db="EMBL/GenBank/DDBJ databases">
        <title>The genomes of 5 underutilized Papilionoideae crops provide insights into root nodulation and disease resistanc.</title>
        <authorList>
            <person name="Jiang F."/>
        </authorList>
    </citation>
    <scope>NUCLEOTIDE SEQUENCE [LARGE SCALE GENOMIC DNA]</scope>
    <source>
        <strain evidence="1">LVBAO_FW01</strain>
        <tissue evidence="1">Leaves</tissue>
    </source>
</reference>
<organism evidence="1 2">
    <name type="scientific">Canavalia gladiata</name>
    <name type="common">Sword bean</name>
    <name type="synonym">Dolichos gladiatus</name>
    <dbReference type="NCBI Taxonomy" id="3824"/>
    <lineage>
        <taxon>Eukaryota</taxon>
        <taxon>Viridiplantae</taxon>
        <taxon>Streptophyta</taxon>
        <taxon>Embryophyta</taxon>
        <taxon>Tracheophyta</taxon>
        <taxon>Spermatophyta</taxon>
        <taxon>Magnoliopsida</taxon>
        <taxon>eudicotyledons</taxon>
        <taxon>Gunneridae</taxon>
        <taxon>Pentapetalae</taxon>
        <taxon>rosids</taxon>
        <taxon>fabids</taxon>
        <taxon>Fabales</taxon>
        <taxon>Fabaceae</taxon>
        <taxon>Papilionoideae</taxon>
        <taxon>50 kb inversion clade</taxon>
        <taxon>NPAAA clade</taxon>
        <taxon>indigoferoid/millettioid clade</taxon>
        <taxon>Phaseoleae</taxon>
        <taxon>Canavalia</taxon>
    </lineage>
</organism>
<sequence length="72" mass="8397">MVITMTMGWLKKEKLKPQRKPWVAFEDFTRSKLGFFITCSRRLHVLSLTPSILGLSTKECDIFKIFCIAKQC</sequence>
<dbReference type="EMBL" id="JAYMYQ010000005">
    <property type="protein sequence ID" value="KAK7331058.1"/>
    <property type="molecule type" value="Genomic_DNA"/>
</dbReference>